<name>A0A8A1LM70_AJEC8</name>
<evidence type="ECO:0000313" key="2">
    <source>
        <dbReference type="EMBL" id="QSS55036.1"/>
    </source>
</evidence>
<keyword evidence="1" id="KW-0812">Transmembrane</keyword>
<keyword evidence="1" id="KW-0472">Membrane</keyword>
<sequence>MEKITPCFGSQFHTALHKPLYYFVLTFQTLNLPLCFSRSHILLSPFLSPTLPQHKQHNQPSDVSFMNVLLFLPLTIVPGCIMSLRNIA</sequence>
<keyword evidence="1" id="KW-1133">Transmembrane helix</keyword>
<gene>
    <name evidence="2" type="ORF">I7I53_02798</name>
</gene>
<protein>
    <submittedName>
        <fullName evidence="2">Uncharacterized protein</fullName>
    </submittedName>
</protein>
<accession>A0A8A1LM70</accession>
<dbReference type="EMBL" id="CP069105">
    <property type="protein sequence ID" value="QSS55036.1"/>
    <property type="molecule type" value="Genomic_DNA"/>
</dbReference>
<feature type="transmembrane region" description="Helical" evidence="1">
    <location>
        <begin position="63"/>
        <end position="84"/>
    </location>
</feature>
<organism evidence="2 3">
    <name type="scientific">Ajellomyces capsulatus (strain H88)</name>
    <name type="common">Darling's disease fungus</name>
    <name type="synonym">Histoplasma capsulatum</name>
    <dbReference type="NCBI Taxonomy" id="544711"/>
    <lineage>
        <taxon>Eukaryota</taxon>
        <taxon>Fungi</taxon>
        <taxon>Dikarya</taxon>
        <taxon>Ascomycota</taxon>
        <taxon>Pezizomycotina</taxon>
        <taxon>Eurotiomycetes</taxon>
        <taxon>Eurotiomycetidae</taxon>
        <taxon>Onygenales</taxon>
        <taxon>Ajellomycetaceae</taxon>
        <taxon>Histoplasma</taxon>
    </lineage>
</organism>
<dbReference type="Proteomes" id="UP000663419">
    <property type="component" value="Chromosome 4"/>
</dbReference>
<reference evidence="2" key="1">
    <citation type="submission" date="2021-01" db="EMBL/GenBank/DDBJ databases">
        <title>Chromosome-level genome assembly of a human fungal pathogen reveals clustering of transcriptionally co-regulated genes.</title>
        <authorList>
            <person name="Voorhies M."/>
            <person name="Cohen S."/>
            <person name="Shea T.P."/>
            <person name="Petrus S."/>
            <person name="Munoz J.F."/>
            <person name="Poplawski S."/>
            <person name="Goldman W.E."/>
            <person name="Michael T."/>
            <person name="Cuomo C.A."/>
            <person name="Sil A."/>
            <person name="Beyhan S."/>
        </authorList>
    </citation>
    <scope>NUCLEOTIDE SEQUENCE</scope>
    <source>
        <strain evidence="2">H88</strain>
    </source>
</reference>
<proteinExistence type="predicted"/>
<evidence type="ECO:0000313" key="3">
    <source>
        <dbReference type="Proteomes" id="UP000663419"/>
    </source>
</evidence>
<evidence type="ECO:0000256" key="1">
    <source>
        <dbReference type="SAM" id="Phobius"/>
    </source>
</evidence>
<feature type="transmembrane region" description="Helical" evidence="1">
    <location>
        <begin position="20"/>
        <end position="43"/>
    </location>
</feature>
<dbReference type="VEuPathDB" id="FungiDB:I7I53_02798"/>
<dbReference type="AlphaFoldDB" id="A0A8A1LM70"/>